<feature type="domain" description="RNase H type-1" evidence="1">
    <location>
        <begin position="81"/>
        <end position="167"/>
    </location>
</feature>
<dbReference type="Pfam" id="PF13456">
    <property type="entry name" value="RVT_3"/>
    <property type="match status" value="1"/>
</dbReference>
<accession>A0AAW2UAA1</accession>
<dbReference type="SUPFAM" id="SSF53098">
    <property type="entry name" value="Ribonuclease H-like"/>
    <property type="match status" value="1"/>
</dbReference>
<reference evidence="2" key="2">
    <citation type="journal article" date="2024" name="Plant">
        <title>Genomic evolution and insights into agronomic trait innovations of Sesamum species.</title>
        <authorList>
            <person name="Miao H."/>
            <person name="Wang L."/>
            <person name="Qu L."/>
            <person name="Liu H."/>
            <person name="Sun Y."/>
            <person name="Le M."/>
            <person name="Wang Q."/>
            <person name="Wei S."/>
            <person name="Zheng Y."/>
            <person name="Lin W."/>
            <person name="Duan Y."/>
            <person name="Cao H."/>
            <person name="Xiong S."/>
            <person name="Wang X."/>
            <person name="Wei L."/>
            <person name="Li C."/>
            <person name="Ma Q."/>
            <person name="Ju M."/>
            <person name="Zhao R."/>
            <person name="Li G."/>
            <person name="Mu C."/>
            <person name="Tian Q."/>
            <person name="Mei H."/>
            <person name="Zhang T."/>
            <person name="Gao T."/>
            <person name="Zhang H."/>
        </authorList>
    </citation>
    <scope>NUCLEOTIDE SEQUENCE</scope>
    <source>
        <strain evidence="2">G02</strain>
    </source>
</reference>
<comment type="caution">
    <text evidence="2">The sequence shown here is derived from an EMBL/GenBank/DDBJ whole genome shotgun (WGS) entry which is preliminary data.</text>
</comment>
<protein>
    <recommendedName>
        <fullName evidence="1">RNase H type-1 domain-containing protein</fullName>
    </recommendedName>
</protein>
<evidence type="ECO:0000313" key="2">
    <source>
        <dbReference type="EMBL" id="KAL0413738.1"/>
    </source>
</evidence>
<dbReference type="PANTHER" id="PTHR48475">
    <property type="entry name" value="RIBONUCLEASE H"/>
    <property type="match status" value="1"/>
</dbReference>
<dbReference type="GO" id="GO:0003676">
    <property type="term" value="F:nucleic acid binding"/>
    <property type="evidence" value="ECO:0007669"/>
    <property type="project" value="InterPro"/>
</dbReference>
<organism evidence="2">
    <name type="scientific">Sesamum radiatum</name>
    <name type="common">Black benniseed</name>
    <dbReference type="NCBI Taxonomy" id="300843"/>
    <lineage>
        <taxon>Eukaryota</taxon>
        <taxon>Viridiplantae</taxon>
        <taxon>Streptophyta</taxon>
        <taxon>Embryophyta</taxon>
        <taxon>Tracheophyta</taxon>
        <taxon>Spermatophyta</taxon>
        <taxon>Magnoliopsida</taxon>
        <taxon>eudicotyledons</taxon>
        <taxon>Gunneridae</taxon>
        <taxon>Pentapetalae</taxon>
        <taxon>asterids</taxon>
        <taxon>lamiids</taxon>
        <taxon>Lamiales</taxon>
        <taxon>Pedaliaceae</taxon>
        <taxon>Sesamum</taxon>
    </lineage>
</organism>
<dbReference type="AlphaFoldDB" id="A0AAW2UAA1"/>
<dbReference type="GO" id="GO:0004523">
    <property type="term" value="F:RNA-DNA hybrid ribonuclease activity"/>
    <property type="evidence" value="ECO:0007669"/>
    <property type="project" value="InterPro"/>
</dbReference>
<dbReference type="EMBL" id="JACGWJ010000006">
    <property type="protein sequence ID" value="KAL0413738.1"/>
    <property type="molecule type" value="Genomic_DNA"/>
</dbReference>
<name>A0AAW2UAA1_SESRA</name>
<dbReference type="InterPro" id="IPR012337">
    <property type="entry name" value="RNaseH-like_sf"/>
</dbReference>
<dbReference type="PROSITE" id="PS50879">
    <property type="entry name" value="RNASE_H_1"/>
    <property type="match status" value="1"/>
</dbReference>
<sequence length="167" mass="18962">MDLALVITARRLRPYFLKHPIGVRTNLPLKQILSKPDTSSRMVKWEVELSEYDISYLPQTIIKAQTLTDFVSEMTKEEPPSNSIWLLHVDTSATSQGSGAGTAITYPQSEGMEFVVRFDVKTSNNEVEYEALAIGMKMTHEAEAKHLTAYLDSQLVIKYMDKTYKIK</sequence>
<dbReference type="Gene3D" id="3.30.420.10">
    <property type="entry name" value="Ribonuclease H-like superfamily/Ribonuclease H"/>
    <property type="match status" value="1"/>
</dbReference>
<reference evidence="2" key="1">
    <citation type="submission" date="2020-06" db="EMBL/GenBank/DDBJ databases">
        <authorList>
            <person name="Li T."/>
            <person name="Hu X."/>
            <person name="Zhang T."/>
            <person name="Song X."/>
            <person name="Zhang H."/>
            <person name="Dai N."/>
            <person name="Sheng W."/>
            <person name="Hou X."/>
            <person name="Wei L."/>
        </authorList>
    </citation>
    <scope>NUCLEOTIDE SEQUENCE</scope>
    <source>
        <strain evidence="2">G02</strain>
        <tissue evidence="2">Leaf</tissue>
    </source>
</reference>
<dbReference type="PANTHER" id="PTHR48475:SF2">
    <property type="entry name" value="RIBONUCLEASE H"/>
    <property type="match status" value="1"/>
</dbReference>
<proteinExistence type="predicted"/>
<dbReference type="InterPro" id="IPR002156">
    <property type="entry name" value="RNaseH_domain"/>
</dbReference>
<dbReference type="InterPro" id="IPR036397">
    <property type="entry name" value="RNaseH_sf"/>
</dbReference>
<evidence type="ECO:0000259" key="1">
    <source>
        <dbReference type="PROSITE" id="PS50879"/>
    </source>
</evidence>
<gene>
    <name evidence="2" type="ORF">Sradi_1575500</name>
</gene>